<dbReference type="WBParaSite" id="ASIM_0000777501-mRNA-1">
    <property type="protein sequence ID" value="ASIM_0000777501-mRNA-1"/>
    <property type="gene ID" value="ASIM_0000777501"/>
</dbReference>
<feature type="compositionally biased region" description="Basic and acidic residues" evidence="1">
    <location>
        <begin position="15"/>
        <end position="26"/>
    </location>
</feature>
<accession>A0A0M3JJF5</accession>
<organism evidence="2">
    <name type="scientific">Anisakis simplex</name>
    <name type="common">Herring worm</name>
    <dbReference type="NCBI Taxonomy" id="6269"/>
    <lineage>
        <taxon>Eukaryota</taxon>
        <taxon>Metazoa</taxon>
        <taxon>Ecdysozoa</taxon>
        <taxon>Nematoda</taxon>
        <taxon>Chromadorea</taxon>
        <taxon>Rhabditida</taxon>
        <taxon>Spirurina</taxon>
        <taxon>Ascaridomorpha</taxon>
        <taxon>Ascaridoidea</taxon>
        <taxon>Anisakidae</taxon>
        <taxon>Anisakis</taxon>
        <taxon>Anisakis simplex complex</taxon>
    </lineage>
</organism>
<feature type="region of interest" description="Disordered" evidence="1">
    <location>
        <begin position="1"/>
        <end position="42"/>
    </location>
</feature>
<evidence type="ECO:0000256" key="1">
    <source>
        <dbReference type="SAM" id="MobiDB-lite"/>
    </source>
</evidence>
<reference evidence="2" key="1">
    <citation type="submission" date="2017-02" db="UniProtKB">
        <authorList>
            <consortium name="WormBaseParasite"/>
        </authorList>
    </citation>
    <scope>IDENTIFICATION</scope>
</reference>
<dbReference type="AlphaFoldDB" id="A0A0M3JJF5"/>
<name>A0A0M3JJF5_ANISI</name>
<proteinExistence type="predicted"/>
<evidence type="ECO:0000313" key="2">
    <source>
        <dbReference type="WBParaSite" id="ASIM_0000777501-mRNA-1"/>
    </source>
</evidence>
<feature type="region of interest" description="Disordered" evidence="1">
    <location>
        <begin position="74"/>
        <end position="119"/>
    </location>
</feature>
<protein>
    <submittedName>
        <fullName evidence="2">Serine/threonine-protein kinase</fullName>
    </submittedName>
</protein>
<sequence>LSDSKVSAGGGDEGNCERKDAIKDAESPLLEVAEPHQQQQRAYLDKTISSTTTTIPSIATSLTTTTYADIAKRTDISKTLTSESTSPTDDSNSQREHTKRSSSTASSQQSVENVANGASAECRRRLKSYAEMTKKSVILQRSSDSVRFAFFFC</sequence>
<feature type="compositionally biased region" description="Low complexity" evidence="1">
    <location>
        <begin position="101"/>
        <end position="110"/>
    </location>
</feature>
<feature type="compositionally biased region" description="Polar residues" evidence="1">
    <location>
        <begin position="77"/>
        <end position="91"/>
    </location>
</feature>